<dbReference type="Gene3D" id="2.60.120.620">
    <property type="entry name" value="q2cbj1_9rhob like domain"/>
    <property type="match status" value="1"/>
</dbReference>
<protein>
    <submittedName>
        <fullName evidence="8">Prolyl 4-hydroxylase</fullName>
    </submittedName>
</protein>
<keyword evidence="6" id="KW-0408">Iron</keyword>
<accession>A0A1T4ZRK2</accession>
<dbReference type="PANTHER" id="PTHR10869">
    <property type="entry name" value="PROLYL 4-HYDROXYLASE ALPHA SUBUNIT"/>
    <property type="match status" value="1"/>
</dbReference>
<dbReference type="InterPro" id="IPR045054">
    <property type="entry name" value="P4HA-like"/>
</dbReference>
<gene>
    <name evidence="8" type="ORF">SAMN06295937_100157</name>
</gene>
<keyword evidence="9" id="KW-1185">Reference proteome</keyword>
<keyword evidence="5" id="KW-0560">Oxidoreductase</keyword>
<evidence type="ECO:0000256" key="2">
    <source>
        <dbReference type="ARBA" id="ARBA00022723"/>
    </source>
</evidence>
<feature type="domain" description="Fe2OG dioxygenase" evidence="7">
    <location>
        <begin position="105"/>
        <end position="215"/>
    </location>
</feature>
<dbReference type="Proteomes" id="UP000190044">
    <property type="component" value="Unassembled WGS sequence"/>
</dbReference>
<evidence type="ECO:0000256" key="1">
    <source>
        <dbReference type="ARBA" id="ARBA00001961"/>
    </source>
</evidence>
<dbReference type="GO" id="GO:0005506">
    <property type="term" value="F:iron ion binding"/>
    <property type="evidence" value="ECO:0007669"/>
    <property type="project" value="InterPro"/>
</dbReference>
<reference evidence="9" key="1">
    <citation type="submission" date="2017-02" db="EMBL/GenBank/DDBJ databases">
        <authorList>
            <person name="Varghese N."/>
            <person name="Submissions S."/>
        </authorList>
    </citation>
    <scope>NUCLEOTIDE SEQUENCE [LARGE SCALE GENOMIC DNA]</scope>
    <source>
        <strain evidence="9">R11H</strain>
    </source>
</reference>
<dbReference type="GO" id="GO:0031418">
    <property type="term" value="F:L-ascorbic acid binding"/>
    <property type="evidence" value="ECO:0007669"/>
    <property type="project" value="UniProtKB-KW"/>
</dbReference>
<dbReference type="AlphaFoldDB" id="A0A1T4ZRK2"/>
<organism evidence="8 9">
    <name type="scientific">Sphingopyxis flava</name>
    <dbReference type="NCBI Taxonomy" id="1507287"/>
    <lineage>
        <taxon>Bacteria</taxon>
        <taxon>Pseudomonadati</taxon>
        <taxon>Pseudomonadota</taxon>
        <taxon>Alphaproteobacteria</taxon>
        <taxon>Sphingomonadales</taxon>
        <taxon>Sphingomonadaceae</taxon>
        <taxon>Sphingopyxis</taxon>
    </lineage>
</organism>
<evidence type="ECO:0000259" key="7">
    <source>
        <dbReference type="PROSITE" id="PS51471"/>
    </source>
</evidence>
<dbReference type="PROSITE" id="PS51471">
    <property type="entry name" value="FE2OG_OXY"/>
    <property type="match status" value="1"/>
</dbReference>
<comment type="cofactor">
    <cofactor evidence="1">
        <name>L-ascorbate</name>
        <dbReference type="ChEBI" id="CHEBI:38290"/>
    </cofactor>
</comment>
<dbReference type="InterPro" id="IPR006620">
    <property type="entry name" value="Pro_4_hyd_alph"/>
</dbReference>
<sequence length="227" mass="25235">MAENRSVDMARSCADQTAARLAAVPGIRRAPTGKLEQFILPGFLDPQSCAQLIERIDRDVRPSTIADPNGDESFRTSTSCDLDHRDPLVRAVNAKLHALTGIPIEFGEPLQGQRYEVGQEFKAHTDYFDPSGADWETYCAVPGQRSWTLMVYLNEPAAGGATRFLATGKIHQPETGKLLAWNNIGADGEPNSDTLHHGMKVRKGRKYIITKWFRERAWPWTKGEISG</sequence>
<dbReference type="OrthoDB" id="269774at2"/>
<keyword evidence="3" id="KW-0847">Vitamin C</keyword>
<proteinExistence type="predicted"/>
<evidence type="ECO:0000313" key="9">
    <source>
        <dbReference type="Proteomes" id="UP000190044"/>
    </source>
</evidence>
<keyword evidence="2" id="KW-0479">Metal-binding</keyword>
<evidence type="ECO:0000256" key="6">
    <source>
        <dbReference type="ARBA" id="ARBA00023004"/>
    </source>
</evidence>
<name>A0A1T4ZRK2_9SPHN</name>
<dbReference type="GO" id="GO:0004656">
    <property type="term" value="F:procollagen-proline 4-dioxygenase activity"/>
    <property type="evidence" value="ECO:0007669"/>
    <property type="project" value="TreeGrafter"/>
</dbReference>
<evidence type="ECO:0000256" key="3">
    <source>
        <dbReference type="ARBA" id="ARBA00022896"/>
    </source>
</evidence>
<dbReference type="InterPro" id="IPR005123">
    <property type="entry name" value="Oxoglu/Fe-dep_dioxygenase_dom"/>
</dbReference>
<dbReference type="PANTHER" id="PTHR10869:SF246">
    <property type="entry name" value="TRANSMEMBRANE PROLYL 4-HYDROXYLASE"/>
    <property type="match status" value="1"/>
</dbReference>
<evidence type="ECO:0000256" key="5">
    <source>
        <dbReference type="ARBA" id="ARBA00023002"/>
    </source>
</evidence>
<evidence type="ECO:0000313" key="8">
    <source>
        <dbReference type="EMBL" id="SKB25306.1"/>
    </source>
</evidence>
<dbReference type="Pfam" id="PF13640">
    <property type="entry name" value="2OG-FeII_Oxy_3"/>
    <property type="match status" value="1"/>
</dbReference>
<evidence type="ECO:0000256" key="4">
    <source>
        <dbReference type="ARBA" id="ARBA00022964"/>
    </source>
</evidence>
<dbReference type="InterPro" id="IPR044862">
    <property type="entry name" value="Pro_4_hyd_alph_FE2OG_OXY"/>
</dbReference>
<keyword evidence="4" id="KW-0223">Dioxygenase</keyword>
<dbReference type="SMART" id="SM00702">
    <property type="entry name" value="P4Hc"/>
    <property type="match status" value="1"/>
</dbReference>
<dbReference type="EMBL" id="FUYP01000001">
    <property type="protein sequence ID" value="SKB25306.1"/>
    <property type="molecule type" value="Genomic_DNA"/>
</dbReference>